<gene>
    <name evidence="2" type="ORF">F0562_021706</name>
</gene>
<accession>A0A5J5BLK4</accession>
<dbReference type="EMBL" id="CM018034">
    <property type="protein sequence ID" value="KAA8543548.1"/>
    <property type="molecule type" value="Genomic_DNA"/>
</dbReference>
<dbReference type="OrthoDB" id="1737652at2759"/>
<evidence type="ECO:0000313" key="3">
    <source>
        <dbReference type="Proteomes" id="UP000325577"/>
    </source>
</evidence>
<evidence type="ECO:0000256" key="1">
    <source>
        <dbReference type="SAM" id="MobiDB-lite"/>
    </source>
</evidence>
<evidence type="ECO:0000313" key="2">
    <source>
        <dbReference type="EMBL" id="KAA8543548.1"/>
    </source>
</evidence>
<proteinExistence type="predicted"/>
<name>A0A5J5BLK4_9ASTE</name>
<dbReference type="AlphaFoldDB" id="A0A5J5BLK4"/>
<keyword evidence="3" id="KW-1185">Reference proteome</keyword>
<sequence>MVSIRKRKLLGLYSGTNLYTDPLFHDSSNAPKNPVRDTKPGNVHPVPLVDVNQPVTILKVDPGSSKYIWFWIITRAASMAFREQWRHEIYKWPDKKAEYWTF</sequence>
<feature type="region of interest" description="Disordered" evidence="1">
    <location>
        <begin position="23"/>
        <end position="43"/>
    </location>
</feature>
<protein>
    <submittedName>
        <fullName evidence="2">Uncharacterized protein</fullName>
    </submittedName>
</protein>
<dbReference type="Proteomes" id="UP000325577">
    <property type="component" value="Linkage Group LG11"/>
</dbReference>
<reference evidence="2 3" key="1">
    <citation type="submission" date="2019-09" db="EMBL/GenBank/DDBJ databases">
        <title>A chromosome-level genome assembly of the Chinese tupelo Nyssa sinensis.</title>
        <authorList>
            <person name="Yang X."/>
            <person name="Kang M."/>
            <person name="Yang Y."/>
            <person name="Xiong H."/>
            <person name="Wang M."/>
            <person name="Zhang Z."/>
            <person name="Wang Z."/>
            <person name="Wu H."/>
            <person name="Ma T."/>
            <person name="Liu J."/>
            <person name="Xi Z."/>
        </authorList>
    </citation>
    <scope>NUCLEOTIDE SEQUENCE [LARGE SCALE GENOMIC DNA]</scope>
    <source>
        <strain evidence="2">J267</strain>
        <tissue evidence="2">Leaf</tissue>
    </source>
</reference>
<organism evidence="2 3">
    <name type="scientific">Nyssa sinensis</name>
    <dbReference type="NCBI Taxonomy" id="561372"/>
    <lineage>
        <taxon>Eukaryota</taxon>
        <taxon>Viridiplantae</taxon>
        <taxon>Streptophyta</taxon>
        <taxon>Embryophyta</taxon>
        <taxon>Tracheophyta</taxon>
        <taxon>Spermatophyta</taxon>
        <taxon>Magnoliopsida</taxon>
        <taxon>eudicotyledons</taxon>
        <taxon>Gunneridae</taxon>
        <taxon>Pentapetalae</taxon>
        <taxon>asterids</taxon>
        <taxon>Cornales</taxon>
        <taxon>Nyssaceae</taxon>
        <taxon>Nyssa</taxon>
    </lineage>
</organism>